<keyword evidence="3" id="KW-1185">Reference proteome</keyword>
<accession>J3MHW1</accession>
<dbReference type="OrthoDB" id="1417760at2759"/>
<dbReference type="HOGENOM" id="CLU_1534736_0_0_1"/>
<sequence>MSHNSGSAPGTEPQNLASATAQEPTSPAHGAQRWLRTLSDPELDLLISLKDLAFTHADNAKLSVLADQYDPQILRALGIVLLETLKERLKGTSIDPSIFDRLALSSDSDAHFPSVASDSESEGARSKPEKTPMVVDGKRKQIQPTGWLGEKGKKRRKSVSQDSSEHI</sequence>
<dbReference type="STRING" id="4533.J3MHW1"/>
<dbReference type="Proteomes" id="UP000006038">
    <property type="component" value="Chromosome 6"/>
</dbReference>
<dbReference type="GeneID" id="102703408"/>
<feature type="region of interest" description="Disordered" evidence="1">
    <location>
        <begin position="1"/>
        <end position="32"/>
    </location>
</feature>
<dbReference type="PANTHER" id="PTHR48237:SF1">
    <property type="entry name" value="SPC97_SPC98 FAMILY OF SPINDLE POLE BODY (SBP) COMPONENT"/>
    <property type="match status" value="1"/>
</dbReference>
<dbReference type="eggNOG" id="ENOG502S4K4">
    <property type="taxonomic scope" value="Eukaryota"/>
</dbReference>
<proteinExistence type="predicted"/>
<evidence type="ECO:0000256" key="1">
    <source>
        <dbReference type="SAM" id="MobiDB-lite"/>
    </source>
</evidence>
<evidence type="ECO:0000313" key="2">
    <source>
        <dbReference type="EnsemblPlants" id="OB06G36050.1"/>
    </source>
</evidence>
<feature type="region of interest" description="Disordered" evidence="1">
    <location>
        <begin position="109"/>
        <end position="167"/>
    </location>
</feature>
<dbReference type="EnsemblPlants" id="OB06G36050.1">
    <property type="protein sequence ID" value="OB06G36050.1"/>
    <property type="gene ID" value="OB06G36050"/>
</dbReference>
<dbReference type="OMA" id="THADNAK"/>
<reference evidence="2" key="1">
    <citation type="journal article" date="2013" name="Nat. Commun.">
        <title>Whole-genome sequencing of Oryza brachyantha reveals mechanisms underlying Oryza genome evolution.</title>
        <authorList>
            <person name="Chen J."/>
            <person name="Huang Q."/>
            <person name="Gao D."/>
            <person name="Wang J."/>
            <person name="Lang Y."/>
            <person name="Liu T."/>
            <person name="Li B."/>
            <person name="Bai Z."/>
            <person name="Luis Goicoechea J."/>
            <person name="Liang C."/>
            <person name="Chen C."/>
            <person name="Zhang W."/>
            <person name="Sun S."/>
            <person name="Liao Y."/>
            <person name="Zhang X."/>
            <person name="Yang L."/>
            <person name="Song C."/>
            <person name="Wang M."/>
            <person name="Shi J."/>
            <person name="Liu G."/>
            <person name="Liu J."/>
            <person name="Zhou H."/>
            <person name="Zhou W."/>
            <person name="Yu Q."/>
            <person name="An N."/>
            <person name="Chen Y."/>
            <person name="Cai Q."/>
            <person name="Wang B."/>
            <person name="Liu B."/>
            <person name="Min J."/>
            <person name="Huang Y."/>
            <person name="Wu H."/>
            <person name="Li Z."/>
            <person name="Zhang Y."/>
            <person name="Yin Y."/>
            <person name="Song W."/>
            <person name="Jiang J."/>
            <person name="Jackson S.A."/>
            <person name="Wing R.A."/>
            <person name="Wang J."/>
            <person name="Chen M."/>
        </authorList>
    </citation>
    <scope>NUCLEOTIDE SEQUENCE [LARGE SCALE GENOMIC DNA]</scope>
    <source>
        <strain evidence="2">cv. IRGC 101232</strain>
    </source>
</reference>
<dbReference type="KEGG" id="obr:102703408"/>
<dbReference type="PANTHER" id="PTHR48237">
    <property type="entry name" value="GAMMA-TUBULIN COMPLEX COMPONENT"/>
    <property type="match status" value="1"/>
</dbReference>
<protein>
    <submittedName>
        <fullName evidence="2">Gamma-tubulin complex component</fullName>
    </submittedName>
</protein>
<evidence type="ECO:0000313" key="3">
    <source>
        <dbReference type="Proteomes" id="UP000006038"/>
    </source>
</evidence>
<dbReference type="AlphaFoldDB" id="J3MHW1"/>
<dbReference type="Gramene" id="OB06G36050.1">
    <property type="protein sequence ID" value="OB06G36050.1"/>
    <property type="gene ID" value="OB06G36050"/>
</dbReference>
<organism evidence="2">
    <name type="scientific">Oryza brachyantha</name>
    <name type="common">malo sina</name>
    <dbReference type="NCBI Taxonomy" id="4533"/>
    <lineage>
        <taxon>Eukaryota</taxon>
        <taxon>Viridiplantae</taxon>
        <taxon>Streptophyta</taxon>
        <taxon>Embryophyta</taxon>
        <taxon>Tracheophyta</taxon>
        <taxon>Spermatophyta</taxon>
        <taxon>Magnoliopsida</taxon>
        <taxon>Liliopsida</taxon>
        <taxon>Poales</taxon>
        <taxon>Poaceae</taxon>
        <taxon>BOP clade</taxon>
        <taxon>Oryzoideae</taxon>
        <taxon>Oryzeae</taxon>
        <taxon>Oryzinae</taxon>
        <taxon>Oryza</taxon>
    </lineage>
</organism>
<dbReference type="RefSeq" id="XP_006657372.1">
    <property type="nucleotide sequence ID" value="XM_006657309.3"/>
</dbReference>
<gene>
    <name evidence="2" type="primary">LOC102703408</name>
</gene>
<feature type="compositionally biased region" description="Polar residues" evidence="1">
    <location>
        <begin position="1"/>
        <end position="25"/>
    </location>
</feature>
<reference evidence="2" key="2">
    <citation type="submission" date="2013-04" db="UniProtKB">
        <authorList>
            <consortium name="EnsemblPlants"/>
        </authorList>
    </citation>
    <scope>IDENTIFICATION</scope>
</reference>
<name>J3MHW1_ORYBR</name>